<evidence type="ECO:0000256" key="1">
    <source>
        <dbReference type="ARBA" id="ARBA00001255"/>
    </source>
</evidence>
<dbReference type="InterPro" id="IPR013785">
    <property type="entry name" value="Aldolase_TIM"/>
</dbReference>
<dbReference type="InterPro" id="IPR050985">
    <property type="entry name" value="Alpha-glycosidase_related"/>
</dbReference>
<dbReference type="STRING" id="905079.L1IXE8"/>
<feature type="region of interest" description="Disordered" evidence="5">
    <location>
        <begin position="133"/>
        <end position="153"/>
    </location>
</feature>
<dbReference type="GeneID" id="17297208"/>
<dbReference type="InterPro" id="IPR031705">
    <property type="entry name" value="Glyco_hydro_36_C"/>
</dbReference>
<dbReference type="EMBL" id="JH993030">
    <property type="protein sequence ID" value="EKX40564.1"/>
    <property type="molecule type" value="Genomic_DNA"/>
</dbReference>
<keyword evidence="10" id="KW-1185">Reference proteome</keyword>
<dbReference type="InterPro" id="IPR038417">
    <property type="entry name" value="Alpga-gal_N_sf"/>
</dbReference>
<evidence type="ECO:0000259" key="7">
    <source>
        <dbReference type="Pfam" id="PF16875"/>
    </source>
</evidence>
<gene>
    <name evidence="8" type="ORF">GUITHDRAFT_75450</name>
</gene>
<dbReference type="InterPro" id="IPR002252">
    <property type="entry name" value="Glyco_hydro_36"/>
</dbReference>
<dbReference type="PRINTS" id="PR00743">
    <property type="entry name" value="GLHYDRLASE36"/>
</dbReference>
<evidence type="ECO:0000259" key="6">
    <source>
        <dbReference type="Pfam" id="PF16874"/>
    </source>
</evidence>
<dbReference type="Pfam" id="PF16875">
    <property type="entry name" value="Glyco_hydro_36N"/>
    <property type="match status" value="1"/>
</dbReference>
<evidence type="ECO:0000256" key="4">
    <source>
        <dbReference type="ARBA" id="ARBA00023295"/>
    </source>
</evidence>
<comment type="catalytic activity">
    <reaction evidence="1">
        <text>Hydrolysis of terminal, non-reducing alpha-D-galactose residues in alpha-D-galactosides, including galactose oligosaccharides, galactomannans and galactolipids.</text>
        <dbReference type="EC" id="3.2.1.22"/>
    </reaction>
</comment>
<dbReference type="KEGG" id="gtt:GUITHDRAFT_75450"/>
<feature type="domain" description="Glycosyl hydrolase family 36 N-terminal" evidence="7">
    <location>
        <begin position="220"/>
        <end position="456"/>
    </location>
</feature>
<evidence type="ECO:0000256" key="2">
    <source>
        <dbReference type="ARBA" id="ARBA00012755"/>
    </source>
</evidence>
<dbReference type="PaxDb" id="55529-EKX40564"/>
<evidence type="ECO:0000256" key="3">
    <source>
        <dbReference type="ARBA" id="ARBA00022801"/>
    </source>
</evidence>
<dbReference type="SUPFAM" id="SSF51445">
    <property type="entry name" value="(Trans)glycosidases"/>
    <property type="match status" value="1"/>
</dbReference>
<dbReference type="Pfam" id="PF16874">
    <property type="entry name" value="Glyco_hydro_36C"/>
    <property type="match status" value="1"/>
</dbReference>
<reference evidence="10" key="2">
    <citation type="submission" date="2012-11" db="EMBL/GenBank/DDBJ databases">
        <authorList>
            <person name="Kuo A."/>
            <person name="Curtis B.A."/>
            <person name="Tanifuji G."/>
            <person name="Burki F."/>
            <person name="Gruber A."/>
            <person name="Irimia M."/>
            <person name="Maruyama S."/>
            <person name="Arias M.C."/>
            <person name="Ball S.G."/>
            <person name="Gile G.H."/>
            <person name="Hirakawa Y."/>
            <person name="Hopkins J.F."/>
            <person name="Rensing S.A."/>
            <person name="Schmutz J."/>
            <person name="Symeonidi A."/>
            <person name="Elias M."/>
            <person name="Eveleigh R.J."/>
            <person name="Herman E.K."/>
            <person name="Klute M.J."/>
            <person name="Nakayama T."/>
            <person name="Obornik M."/>
            <person name="Reyes-Prieto A."/>
            <person name="Armbrust E.V."/>
            <person name="Aves S.J."/>
            <person name="Beiko R.G."/>
            <person name="Coutinho P."/>
            <person name="Dacks J.B."/>
            <person name="Durnford D.G."/>
            <person name="Fast N.M."/>
            <person name="Green B.R."/>
            <person name="Grisdale C."/>
            <person name="Hempe F."/>
            <person name="Henrissat B."/>
            <person name="Hoppner M.P."/>
            <person name="Ishida K.-I."/>
            <person name="Kim E."/>
            <person name="Koreny L."/>
            <person name="Kroth P.G."/>
            <person name="Liu Y."/>
            <person name="Malik S.-B."/>
            <person name="Maier U.G."/>
            <person name="McRose D."/>
            <person name="Mock T."/>
            <person name="Neilson J.A."/>
            <person name="Onodera N.T."/>
            <person name="Poole A.M."/>
            <person name="Pritham E.J."/>
            <person name="Richards T.A."/>
            <person name="Rocap G."/>
            <person name="Roy S.W."/>
            <person name="Sarai C."/>
            <person name="Schaack S."/>
            <person name="Shirato S."/>
            <person name="Slamovits C.H."/>
            <person name="Spencer D.F."/>
            <person name="Suzuki S."/>
            <person name="Worden A.Z."/>
            <person name="Zauner S."/>
            <person name="Barry K."/>
            <person name="Bell C."/>
            <person name="Bharti A.K."/>
            <person name="Crow J.A."/>
            <person name="Grimwood J."/>
            <person name="Kramer R."/>
            <person name="Lindquist E."/>
            <person name="Lucas S."/>
            <person name="Salamov A."/>
            <person name="McFadden G.I."/>
            <person name="Lane C.E."/>
            <person name="Keeling P.J."/>
            <person name="Gray M.W."/>
            <person name="Grigoriev I.V."/>
            <person name="Archibald J.M."/>
        </authorList>
    </citation>
    <scope>NUCLEOTIDE SEQUENCE</scope>
    <source>
        <strain evidence="10">CCMP2712</strain>
    </source>
</reference>
<reference evidence="9" key="3">
    <citation type="submission" date="2015-06" db="UniProtKB">
        <authorList>
            <consortium name="EnsemblProtists"/>
        </authorList>
    </citation>
    <scope>IDENTIFICATION</scope>
</reference>
<dbReference type="PANTHER" id="PTHR43053">
    <property type="entry name" value="GLYCOSIDASE FAMILY 31"/>
    <property type="match status" value="1"/>
</dbReference>
<dbReference type="EC" id="3.2.1.22" evidence="2"/>
<dbReference type="GO" id="GO:0016052">
    <property type="term" value="P:carbohydrate catabolic process"/>
    <property type="evidence" value="ECO:0007669"/>
    <property type="project" value="InterPro"/>
</dbReference>
<evidence type="ECO:0000313" key="9">
    <source>
        <dbReference type="EnsemblProtists" id="EKX40564"/>
    </source>
</evidence>
<organism evidence="8">
    <name type="scientific">Guillardia theta (strain CCMP2712)</name>
    <name type="common">Cryptophyte</name>
    <dbReference type="NCBI Taxonomy" id="905079"/>
    <lineage>
        <taxon>Eukaryota</taxon>
        <taxon>Cryptophyceae</taxon>
        <taxon>Pyrenomonadales</taxon>
        <taxon>Geminigeraceae</taxon>
        <taxon>Guillardia</taxon>
    </lineage>
</organism>
<dbReference type="FunFam" id="3.20.20.70:FF:000118">
    <property type="entry name" value="Alpha-galactosidase"/>
    <property type="match status" value="1"/>
</dbReference>
<dbReference type="Gene3D" id="2.70.98.60">
    <property type="entry name" value="alpha-galactosidase from lactobacil brevis"/>
    <property type="match status" value="2"/>
</dbReference>
<dbReference type="InterPro" id="IPR017853">
    <property type="entry name" value="GH"/>
</dbReference>
<dbReference type="HOGENOM" id="CLU_009640_1_0_1"/>
<dbReference type="EnsemblProtists" id="EKX40564">
    <property type="protein sequence ID" value="EKX40564"/>
    <property type="gene ID" value="GUITHDRAFT_75450"/>
</dbReference>
<dbReference type="RefSeq" id="XP_005827544.1">
    <property type="nucleotide sequence ID" value="XM_005827487.1"/>
</dbReference>
<dbReference type="eggNOG" id="ENOG502QWG1">
    <property type="taxonomic scope" value="Eukaryota"/>
</dbReference>
<sequence length="942" mass="106308">MVYDISPYAGKILFEERSSTFRLYGRNSLYAFRADEGGNLEHLYWGKSIPPQDDLRYLSFSNVQLSFDPGPLTYFEDITAIQDLVSEQLDHENLLREWDNARKQNVATCMFGEAARRENAAWRLMKMQELKTSRAEGEEELREIDDSDGEPNIQEVPAPNYPIKSPHLGPMASFTSPHLGPLHPSLAKAGAFGEGFLPLNAYPPAEEFGLGPQATEDMIPPVGRNTKLLEFADLGTGDYRPPSFCVVYEDGSTICPLTYKGHEIHRGKLPMKFAKGKLPELRGGEEDCNSLVVQMEDRLTGLEFDLVYTVYKDLDAITRRVIVHNPKEKKSNGNSNKPRTPTRLDKLMSATVDFHTMSGLNLITLSGSWANERHQRVQSLVQGRFVSESLRGTSSHQHNPFCAITTTPEELFETHGDVWAFSLVYSGNFIMEAEVTETGRTRINAGINPSTFKWHLPPGDSFESPECVLVYSDSGLEGMSHTFHALYKKYQIPQRWANTVPPILLNTWEAMYFDVNHSKVLELAKVAATCGVEMIVLDDGWFGEREDATSSLGDWDEDRRKFPDGLSALVQDINALGLKFGIWVEPEMVNVKSKLYRKYPTWCLNQHGRNSRCEGRNQLVLDFTREEVCQYVISKLNALLSASNIEYLKWDMNRHLTEVYGNAIMPEKQGEVFHRYMVGVYKVLAFLNDKFPHVRIETCSGGGGRFDAGMLHYCPQIWASDNTDVFSRMAIQHGTSLAYPISSIGSHITAVPNHQTQRLSTLKTRFLVALFGTFGLELDLRRLSPVDLNELSQYTAKYKELAPTVLHGKFYRLWAPSRLSDRHAYAWMCTCENEQEDIAAVVAVFLTKTEPGRYLPRLRLRGLDLASNYVVEEIFPNTSMRNRNTGQLEMTGGMPQWQLGKQSIVMSGAALMNVGVPVRLSYDGDSSAFVLHRHRNPVPASN</sequence>
<dbReference type="OMA" id="PVHVYWG"/>
<evidence type="ECO:0000313" key="8">
    <source>
        <dbReference type="EMBL" id="EKX40564.1"/>
    </source>
</evidence>
<dbReference type="GO" id="GO:0004557">
    <property type="term" value="F:alpha-galactosidase activity"/>
    <property type="evidence" value="ECO:0007669"/>
    <property type="project" value="UniProtKB-EC"/>
</dbReference>
<evidence type="ECO:0000313" key="10">
    <source>
        <dbReference type="Proteomes" id="UP000011087"/>
    </source>
</evidence>
<dbReference type="Gene3D" id="2.60.40.1180">
    <property type="entry name" value="Golgi alpha-mannosidase II"/>
    <property type="match status" value="1"/>
</dbReference>
<dbReference type="InterPro" id="IPR013780">
    <property type="entry name" value="Glyco_hydro_b"/>
</dbReference>
<dbReference type="Proteomes" id="UP000011087">
    <property type="component" value="Unassembled WGS sequence"/>
</dbReference>
<feature type="compositionally biased region" description="Acidic residues" evidence="5">
    <location>
        <begin position="137"/>
        <end position="149"/>
    </location>
</feature>
<evidence type="ECO:0000256" key="5">
    <source>
        <dbReference type="SAM" id="MobiDB-lite"/>
    </source>
</evidence>
<dbReference type="InterPro" id="IPR031704">
    <property type="entry name" value="Glyco_hydro_36_N"/>
</dbReference>
<name>L1IXE8_GUITC</name>
<protein>
    <recommendedName>
        <fullName evidence="2">alpha-galactosidase</fullName>
        <ecNumber evidence="2">3.2.1.22</ecNumber>
    </recommendedName>
</protein>
<keyword evidence="3" id="KW-0378">Hydrolase</keyword>
<dbReference type="Gene3D" id="3.20.20.70">
    <property type="entry name" value="Aldolase class I"/>
    <property type="match status" value="1"/>
</dbReference>
<proteinExistence type="predicted"/>
<dbReference type="Pfam" id="PF02065">
    <property type="entry name" value="Melibiase"/>
    <property type="match status" value="1"/>
</dbReference>
<dbReference type="OrthoDB" id="5795902at2759"/>
<accession>L1IXE8</accession>
<dbReference type="CDD" id="cd14791">
    <property type="entry name" value="GH36"/>
    <property type="match status" value="1"/>
</dbReference>
<reference evidence="8 10" key="1">
    <citation type="journal article" date="2012" name="Nature">
        <title>Algal genomes reveal evolutionary mosaicism and the fate of nucleomorphs.</title>
        <authorList>
            <consortium name="DOE Joint Genome Institute"/>
            <person name="Curtis B.A."/>
            <person name="Tanifuji G."/>
            <person name="Burki F."/>
            <person name="Gruber A."/>
            <person name="Irimia M."/>
            <person name="Maruyama S."/>
            <person name="Arias M.C."/>
            <person name="Ball S.G."/>
            <person name="Gile G.H."/>
            <person name="Hirakawa Y."/>
            <person name="Hopkins J.F."/>
            <person name="Kuo A."/>
            <person name="Rensing S.A."/>
            <person name="Schmutz J."/>
            <person name="Symeonidi A."/>
            <person name="Elias M."/>
            <person name="Eveleigh R.J."/>
            <person name="Herman E.K."/>
            <person name="Klute M.J."/>
            <person name="Nakayama T."/>
            <person name="Obornik M."/>
            <person name="Reyes-Prieto A."/>
            <person name="Armbrust E.V."/>
            <person name="Aves S.J."/>
            <person name="Beiko R.G."/>
            <person name="Coutinho P."/>
            <person name="Dacks J.B."/>
            <person name="Durnford D.G."/>
            <person name="Fast N.M."/>
            <person name="Green B.R."/>
            <person name="Grisdale C.J."/>
            <person name="Hempel F."/>
            <person name="Henrissat B."/>
            <person name="Hoppner M.P."/>
            <person name="Ishida K."/>
            <person name="Kim E."/>
            <person name="Koreny L."/>
            <person name="Kroth P.G."/>
            <person name="Liu Y."/>
            <person name="Malik S.B."/>
            <person name="Maier U.G."/>
            <person name="McRose D."/>
            <person name="Mock T."/>
            <person name="Neilson J.A."/>
            <person name="Onodera N.T."/>
            <person name="Poole A.M."/>
            <person name="Pritham E.J."/>
            <person name="Richards T.A."/>
            <person name="Rocap G."/>
            <person name="Roy S.W."/>
            <person name="Sarai C."/>
            <person name="Schaack S."/>
            <person name="Shirato S."/>
            <person name="Slamovits C.H."/>
            <person name="Spencer D.F."/>
            <person name="Suzuki S."/>
            <person name="Worden A.Z."/>
            <person name="Zauner S."/>
            <person name="Barry K."/>
            <person name="Bell C."/>
            <person name="Bharti A.K."/>
            <person name="Crow J.A."/>
            <person name="Grimwood J."/>
            <person name="Kramer R."/>
            <person name="Lindquist E."/>
            <person name="Lucas S."/>
            <person name="Salamov A."/>
            <person name="McFadden G.I."/>
            <person name="Lane C.E."/>
            <person name="Keeling P.J."/>
            <person name="Gray M.W."/>
            <person name="Grigoriev I.V."/>
            <person name="Archibald J.M."/>
        </authorList>
    </citation>
    <scope>NUCLEOTIDE SEQUENCE</scope>
    <source>
        <strain evidence="8 10">CCMP2712</strain>
    </source>
</reference>
<feature type="domain" description="Glycosyl hydrolase family 36 C-terminal" evidence="6">
    <location>
        <begin position="825"/>
        <end position="931"/>
    </location>
</feature>
<keyword evidence="4" id="KW-0326">Glycosidase</keyword>
<dbReference type="AlphaFoldDB" id="L1IXE8"/>
<dbReference type="PANTHER" id="PTHR43053:SF3">
    <property type="entry name" value="ALPHA-GALACTOSIDASE C-RELATED"/>
    <property type="match status" value="1"/>
</dbReference>